<name>A0A0K1Q5G3_9BACT</name>
<gene>
    <name evidence="3" type="ORF">AKJ09_07636</name>
</gene>
<evidence type="ECO:0008006" key="5">
    <source>
        <dbReference type="Google" id="ProtNLM"/>
    </source>
</evidence>
<dbReference type="STRING" id="1391654.AKJ09_07636"/>
<dbReference type="EMBL" id="CP012333">
    <property type="protein sequence ID" value="AKV00973.1"/>
    <property type="molecule type" value="Genomic_DNA"/>
</dbReference>
<evidence type="ECO:0000256" key="1">
    <source>
        <dbReference type="SAM" id="Coils"/>
    </source>
</evidence>
<keyword evidence="2" id="KW-0732">Signal</keyword>
<organism evidence="3 4">
    <name type="scientific">Labilithrix luteola</name>
    <dbReference type="NCBI Taxonomy" id="1391654"/>
    <lineage>
        <taxon>Bacteria</taxon>
        <taxon>Pseudomonadati</taxon>
        <taxon>Myxococcota</taxon>
        <taxon>Polyangia</taxon>
        <taxon>Polyangiales</taxon>
        <taxon>Labilitrichaceae</taxon>
        <taxon>Labilithrix</taxon>
    </lineage>
</organism>
<feature type="signal peptide" evidence="2">
    <location>
        <begin position="1"/>
        <end position="25"/>
    </location>
</feature>
<keyword evidence="1" id="KW-0175">Coiled coil</keyword>
<keyword evidence="4" id="KW-1185">Reference proteome</keyword>
<dbReference type="KEGG" id="llu:AKJ09_07636"/>
<accession>A0A0K1Q5G3</accession>
<protein>
    <recommendedName>
        <fullName evidence="5">TolC family protein</fullName>
    </recommendedName>
</protein>
<proteinExistence type="predicted"/>
<sequence>MRSVAMTLTALLAAASVMFSSPARAEGPSSDYCRKVTARAEADAALLFAPTASVQVIRYPQSAILDSLGIQVGRDVQPRGSVSASVVDIYKGFGVLDAAKKDCARQDVAVTLQEILLQRDEVGRRVAYERKLAFLRDKEPEMQGILGTAEQRFTIGSATLIEVHEIRRRVLELSSKALDAEREVETLKKRGTRRPDESLHALLTVYEGRSITYEESVEHVRNLAPWRLSVTGGVTAHPNFDYFGVAELSYNLGGLFQHGAEARATEARAQEIKNARYEMRQQIEGLQRELTAQAEVTRKQVALLDGELARVELEREAVAKTDAPNKPHVAAALALEVIDLGAERVFLNALSERQNAIGGPK</sequence>
<feature type="coiled-coil region" evidence="1">
    <location>
        <begin position="163"/>
        <end position="190"/>
    </location>
</feature>
<dbReference type="Proteomes" id="UP000064967">
    <property type="component" value="Chromosome"/>
</dbReference>
<dbReference type="SUPFAM" id="SSF56954">
    <property type="entry name" value="Outer membrane efflux proteins (OEP)"/>
    <property type="match status" value="1"/>
</dbReference>
<dbReference type="AlphaFoldDB" id="A0A0K1Q5G3"/>
<evidence type="ECO:0000256" key="2">
    <source>
        <dbReference type="SAM" id="SignalP"/>
    </source>
</evidence>
<feature type="chain" id="PRO_5005466839" description="TolC family protein" evidence="2">
    <location>
        <begin position="26"/>
        <end position="361"/>
    </location>
</feature>
<reference evidence="3 4" key="1">
    <citation type="submission" date="2015-08" db="EMBL/GenBank/DDBJ databases">
        <authorList>
            <person name="Babu N.S."/>
            <person name="Beckwith C.J."/>
            <person name="Beseler K.G."/>
            <person name="Brison A."/>
            <person name="Carone J.V."/>
            <person name="Caskin T.P."/>
            <person name="Diamond M."/>
            <person name="Durham M.E."/>
            <person name="Foxe J.M."/>
            <person name="Go M."/>
            <person name="Henderson B.A."/>
            <person name="Jones I.B."/>
            <person name="McGettigan J.A."/>
            <person name="Micheletti S.J."/>
            <person name="Nasrallah M.E."/>
            <person name="Ortiz D."/>
            <person name="Piller C.R."/>
            <person name="Privatt S.R."/>
            <person name="Schneider S.L."/>
            <person name="Sharp S."/>
            <person name="Smith T.C."/>
            <person name="Stanton J.D."/>
            <person name="Ullery H.E."/>
            <person name="Wilson R.J."/>
            <person name="Serrano M.G."/>
            <person name="Buck G."/>
            <person name="Lee V."/>
            <person name="Wang Y."/>
            <person name="Carvalho R."/>
            <person name="Voegtly L."/>
            <person name="Shi R."/>
            <person name="Duckworth R."/>
            <person name="Johnson A."/>
            <person name="Loviza R."/>
            <person name="Walstead R."/>
            <person name="Shah Z."/>
            <person name="Kiflezghi M."/>
            <person name="Wade K."/>
            <person name="Ball S.L."/>
            <person name="Bradley K.W."/>
            <person name="Asai D.J."/>
            <person name="Bowman C.A."/>
            <person name="Russell D.A."/>
            <person name="Pope W.H."/>
            <person name="Jacobs-Sera D."/>
            <person name="Hendrix R.W."/>
            <person name="Hatfull G.F."/>
        </authorList>
    </citation>
    <scope>NUCLEOTIDE SEQUENCE [LARGE SCALE GENOMIC DNA]</scope>
    <source>
        <strain evidence="3 4">DSM 27648</strain>
    </source>
</reference>
<evidence type="ECO:0000313" key="3">
    <source>
        <dbReference type="EMBL" id="AKV00973.1"/>
    </source>
</evidence>
<evidence type="ECO:0000313" key="4">
    <source>
        <dbReference type="Proteomes" id="UP000064967"/>
    </source>
</evidence>